<evidence type="ECO:0000256" key="2">
    <source>
        <dbReference type="SAM" id="MobiDB-lite"/>
    </source>
</evidence>
<dbReference type="AlphaFoldDB" id="A0A6C0EX70"/>
<evidence type="ECO:0000313" key="3">
    <source>
        <dbReference type="EMBL" id="QHT33804.1"/>
    </source>
</evidence>
<reference evidence="3" key="1">
    <citation type="journal article" date="2020" name="Nature">
        <title>Giant virus diversity and host interactions through global metagenomics.</title>
        <authorList>
            <person name="Schulz F."/>
            <person name="Roux S."/>
            <person name="Paez-Espino D."/>
            <person name="Jungbluth S."/>
            <person name="Walsh D.A."/>
            <person name="Denef V.J."/>
            <person name="McMahon K.D."/>
            <person name="Konstantinidis K.T."/>
            <person name="Eloe-Fadrosh E.A."/>
            <person name="Kyrpides N.C."/>
            <person name="Woyke T."/>
        </authorList>
    </citation>
    <scope>NUCLEOTIDE SEQUENCE</scope>
    <source>
        <strain evidence="3">GVMAG-M-3300009161-52</strain>
    </source>
</reference>
<sequence>MENTIQIDNEVQIGGTNDQLINTIPTATKTFDLEQLDTKPIELKKENEILLEGGVKKKITEDSEKDTEEDTEKDSEETNSKNDNSNIRINVLDNVEYNIDYIEPDDDKLIDIEKVNNKVDKYIDNYNSPELLKYKKTMEQIYQKYSNKKYKISITRPKVSRYNIKDVSGVSSVSDVSKYASRIVVSKTDKDNTVLVDIAKPLYIYYNEDGNLQKVKRNISNARTELLYRYEVLISKLEVSQDDKKEFEKKRKEFIEQLEEYYIYSLYHKKINKIINMNKMPLIIQERIELYNEKTDSYDITLNGNLYNVDKNVVDMINKINSDKLTQFNNIMINLSGKDMKDILKDKKLKEEIKVYNNKKESNEIHDTINTYVKNQDTYIDYIVINLPS</sequence>
<organism evidence="3">
    <name type="scientific">viral metagenome</name>
    <dbReference type="NCBI Taxonomy" id="1070528"/>
    <lineage>
        <taxon>unclassified sequences</taxon>
        <taxon>metagenomes</taxon>
        <taxon>organismal metagenomes</taxon>
    </lineage>
</organism>
<evidence type="ECO:0000256" key="1">
    <source>
        <dbReference type="SAM" id="Coils"/>
    </source>
</evidence>
<accession>A0A6C0EX70</accession>
<name>A0A6C0EX70_9ZZZZ</name>
<keyword evidence="1" id="KW-0175">Coiled coil</keyword>
<feature type="compositionally biased region" description="Acidic residues" evidence="2">
    <location>
        <begin position="63"/>
        <end position="77"/>
    </location>
</feature>
<feature type="coiled-coil region" evidence="1">
    <location>
        <begin position="230"/>
        <end position="257"/>
    </location>
</feature>
<proteinExistence type="predicted"/>
<dbReference type="EMBL" id="MN738978">
    <property type="protein sequence ID" value="QHT33804.1"/>
    <property type="molecule type" value="Genomic_DNA"/>
</dbReference>
<protein>
    <submittedName>
        <fullName evidence="3">Uncharacterized protein</fullName>
    </submittedName>
</protein>
<feature type="region of interest" description="Disordered" evidence="2">
    <location>
        <begin position="60"/>
        <end position="84"/>
    </location>
</feature>